<reference evidence="4" key="1">
    <citation type="submission" date="2015-07" db="EMBL/GenBank/DDBJ databases">
        <title>Draft genome sequence of the purine-degrading Gottschalkia purinilyticum DSM 1384 (formerly Clostridium purinilyticum).</title>
        <authorList>
            <person name="Poehlein A."/>
            <person name="Schiel-Bengelsdorf B."/>
            <person name="Bengelsdorf F.R."/>
            <person name="Daniel R."/>
            <person name="Duerre P."/>
        </authorList>
    </citation>
    <scope>NUCLEOTIDE SEQUENCE [LARGE SCALE GENOMIC DNA]</scope>
    <source>
        <strain evidence="4">DSM 1384</strain>
    </source>
</reference>
<dbReference type="PATRIC" id="fig|1503.3.peg.2673"/>
<dbReference type="Pfam" id="PF20250">
    <property type="entry name" value="FapA_N"/>
    <property type="match status" value="1"/>
</dbReference>
<dbReference type="InterPro" id="IPR046865">
    <property type="entry name" value="FapA_b_solenoid"/>
</dbReference>
<accession>A0A0L0WBI3</accession>
<dbReference type="PANTHER" id="PTHR38032">
    <property type="entry name" value="POLYMERASE-RELATED"/>
    <property type="match status" value="1"/>
</dbReference>
<evidence type="ECO:0000313" key="4">
    <source>
        <dbReference type="Proteomes" id="UP000037267"/>
    </source>
</evidence>
<feature type="coiled-coil region" evidence="1">
    <location>
        <begin position="498"/>
        <end position="573"/>
    </location>
</feature>
<evidence type="ECO:0000259" key="2">
    <source>
        <dbReference type="SMART" id="SM01245"/>
    </source>
</evidence>
<dbReference type="InterPro" id="IPR032782">
    <property type="entry name" value="KhpB_N"/>
</dbReference>
<dbReference type="EMBL" id="LGSS01000005">
    <property type="protein sequence ID" value="KNF08841.1"/>
    <property type="molecule type" value="Genomic_DNA"/>
</dbReference>
<feature type="domain" description="RNA-binding protein KhpB N-terminal" evidence="2">
    <location>
        <begin position="7"/>
        <end position="57"/>
    </location>
</feature>
<proteinExistence type="predicted"/>
<evidence type="ECO:0000313" key="3">
    <source>
        <dbReference type="EMBL" id="KNF08841.1"/>
    </source>
</evidence>
<dbReference type="PANTHER" id="PTHR38032:SF1">
    <property type="entry name" value="RNA-BINDING PROTEIN KHPB N-TERMINAL DOMAIN-CONTAINING PROTEIN"/>
    <property type="match status" value="1"/>
</dbReference>
<dbReference type="RefSeq" id="WP_050354937.1">
    <property type="nucleotide sequence ID" value="NZ_LGSS01000005.1"/>
</dbReference>
<name>A0A0L0WBI3_GOTPU</name>
<dbReference type="InterPro" id="IPR005646">
    <property type="entry name" value="FapA"/>
</dbReference>
<evidence type="ECO:0000256" key="1">
    <source>
        <dbReference type="SAM" id="Coils"/>
    </source>
</evidence>
<dbReference type="InterPro" id="IPR038247">
    <property type="entry name" value="Jag_N_dom_sf"/>
</dbReference>
<dbReference type="InterPro" id="IPR046866">
    <property type="entry name" value="FapA_N"/>
</dbReference>
<dbReference type="SMART" id="SM01245">
    <property type="entry name" value="Jag_N"/>
    <property type="match status" value="1"/>
</dbReference>
<dbReference type="AlphaFoldDB" id="A0A0L0WBI3"/>
<gene>
    <name evidence="3" type="ORF">CLPU_5c01480</name>
</gene>
<dbReference type="Gene3D" id="3.30.30.80">
    <property type="entry name" value="probable RNA-binding protein from clostridium symbiosum atcc 14940"/>
    <property type="match status" value="1"/>
</dbReference>
<dbReference type="Pfam" id="PF03961">
    <property type="entry name" value="FapA"/>
    <property type="match status" value="1"/>
</dbReference>
<protein>
    <recommendedName>
        <fullName evidence="2">RNA-binding protein KhpB N-terminal domain-containing protein</fullName>
    </recommendedName>
</protein>
<dbReference type="STRING" id="1503.CLPU_5c01480"/>
<dbReference type="Pfam" id="PF14804">
    <property type="entry name" value="Jag_N"/>
    <property type="match status" value="1"/>
</dbReference>
<dbReference type="Proteomes" id="UP000037267">
    <property type="component" value="Unassembled WGS sequence"/>
</dbReference>
<organism evidence="3 4">
    <name type="scientific">Gottschalkia purinilytica</name>
    <name type="common">Clostridium purinilyticum</name>
    <dbReference type="NCBI Taxonomy" id="1503"/>
    <lineage>
        <taxon>Bacteria</taxon>
        <taxon>Bacillati</taxon>
        <taxon>Bacillota</taxon>
        <taxon>Tissierellia</taxon>
        <taxon>Tissierellales</taxon>
        <taxon>Gottschalkiaceae</taxon>
        <taxon>Gottschalkia</taxon>
    </lineage>
</organism>
<keyword evidence="4" id="KW-1185">Reference proteome</keyword>
<keyword evidence="1" id="KW-0175">Coiled coil</keyword>
<sequence>MKENYILLEGKDLDDLIKEGLNILGKDKEEVDIEVIEKGKKVLGLFSKNYKIKLTIKEKLSEEPQDSDAVALKDISDEAIKEIEEIMYDLKDSIGYFELKYKEDGVYLIVYNGDTIKVSYDDVINRIKRKEIHNCDYNKIREAVDKAEEIQVKIAPAQEEICIDSELIIDISSDKMEAYITLTSPDGGKEINFAEGLTLIKETIKIGLNIEEVEKVFKDKVYNQKIMIAHGMYPIDGVDGYVDYKFSMEKNIAPKILEDGSVDFRDLNLITNVRKGDILAELVPPKDGTDGVTVTGELIKHKKGKVDVFKYGKNISISEDNLKLISDIDGQVSLEKGKIVVLELYEIKNNVDNSTGNIDFNGSVKVNGSVLTGFEIRLDGNLEVNGVVEGANIKSGGSIIVKRGIQGYNNSEISAEGDIFAKYIENSKVYSENDVNAEAIMHSDITSKGAIVVGGKKGLIVGGACRATKEIRAKTIGSSMATSTVLEVGSDPNLRNNQELMKKEIKDVEKEIDKLEKTISLLTRLNKFNDLPEDKKETLTRALRTKLYLQEKIKNLREELKRIDKEIEYLAKGKIIVENVIYPGVKIVIGNTSMLLKEETKHCTIYRDEGEIKIGPYR</sequence>
<comment type="caution">
    <text evidence="3">The sequence shown here is derived from an EMBL/GenBank/DDBJ whole genome shotgun (WGS) entry which is preliminary data.</text>
</comment>